<keyword evidence="10" id="KW-1185">Reference proteome</keyword>
<comment type="subcellular location">
    <subcellularLocation>
        <location evidence="1">Membrane</location>
        <topology evidence="1">Multi-pass membrane protein</topology>
    </subcellularLocation>
</comment>
<dbReference type="InterPro" id="IPR052337">
    <property type="entry name" value="SAT4-like"/>
</dbReference>
<dbReference type="OrthoDB" id="10017208at2759"/>
<evidence type="ECO:0000256" key="4">
    <source>
        <dbReference type="ARBA" id="ARBA00023136"/>
    </source>
</evidence>
<feature type="transmembrane region" description="Helical" evidence="7">
    <location>
        <begin position="234"/>
        <end position="254"/>
    </location>
</feature>
<dbReference type="AlphaFoldDB" id="A0A1L9PEY3"/>
<evidence type="ECO:0000256" key="1">
    <source>
        <dbReference type="ARBA" id="ARBA00004141"/>
    </source>
</evidence>
<evidence type="ECO:0000256" key="3">
    <source>
        <dbReference type="ARBA" id="ARBA00022989"/>
    </source>
</evidence>
<keyword evidence="2 7" id="KW-0812">Transmembrane</keyword>
<feature type="transmembrane region" description="Helical" evidence="7">
    <location>
        <begin position="79"/>
        <end position="103"/>
    </location>
</feature>
<sequence length="356" mass="40202">MYVLPVSIVFISVATIVVALRLFTRIRLLNSPGWDDWFLLLALITDYAFFGVLIAEHEYGLGTAERVLSEDTYRNQLKMLWVSVPLYNLTLQLTKISMIILYLRLFPTKVYRRVLMTILVVFVGVTLYMVIGTFLVCVPVHEFWSTQTDHPGCNSRTAVWLVNAGLQITSDFVIVILPMPLLVKLRIPLRQRICLMLIFALGLFVCATSIARLYSLVKLIQTKERDYSKHNGLVAIWSFVEANVALVCASLPTFRQLILHIFPRIFPSSARKNYSRHSEKRLQDPGYTWGPFTGPASYSADVSVSADHDSASPCEDGIQVVRELRWVTGSIASGSENAEPERGEPSRVPTPTIQFE</sequence>
<evidence type="ECO:0000256" key="5">
    <source>
        <dbReference type="ARBA" id="ARBA00038359"/>
    </source>
</evidence>
<feature type="transmembrane region" description="Helical" evidence="7">
    <location>
        <begin position="6"/>
        <end position="24"/>
    </location>
</feature>
<evidence type="ECO:0000256" key="2">
    <source>
        <dbReference type="ARBA" id="ARBA00022692"/>
    </source>
</evidence>
<dbReference type="GO" id="GO:0016020">
    <property type="term" value="C:membrane"/>
    <property type="evidence" value="ECO:0007669"/>
    <property type="project" value="UniProtKB-SubCell"/>
</dbReference>
<feature type="transmembrane region" description="Helical" evidence="7">
    <location>
        <begin position="193"/>
        <end position="214"/>
    </location>
</feature>
<dbReference type="STRING" id="1036611.A0A1L9PEY3"/>
<protein>
    <recommendedName>
        <fullName evidence="8">Rhodopsin domain-containing protein</fullName>
    </recommendedName>
</protein>
<evidence type="ECO:0000313" key="10">
    <source>
        <dbReference type="Proteomes" id="UP000184073"/>
    </source>
</evidence>
<feature type="transmembrane region" description="Helical" evidence="7">
    <location>
        <begin position="36"/>
        <end position="55"/>
    </location>
</feature>
<evidence type="ECO:0000256" key="6">
    <source>
        <dbReference type="SAM" id="MobiDB-lite"/>
    </source>
</evidence>
<name>A0A1L9PEY3_ASPVE</name>
<feature type="transmembrane region" description="Helical" evidence="7">
    <location>
        <begin position="158"/>
        <end position="181"/>
    </location>
</feature>
<accession>A0A1L9PEY3</accession>
<feature type="domain" description="Rhodopsin" evidence="8">
    <location>
        <begin position="20"/>
        <end position="258"/>
    </location>
</feature>
<dbReference type="InterPro" id="IPR049326">
    <property type="entry name" value="Rhodopsin_dom_fungi"/>
</dbReference>
<dbReference type="VEuPathDB" id="FungiDB:ASPVEDRAFT_39496"/>
<comment type="similarity">
    <text evidence="5">Belongs to the SAT4 family.</text>
</comment>
<feature type="region of interest" description="Disordered" evidence="6">
    <location>
        <begin position="332"/>
        <end position="356"/>
    </location>
</feature>
<evidence type="ECO:0000259" key="8">
    <source>
        <dbReference type="Pfam" id="PF20684"/>
    </source>
</evidence>
<dbReference type="PANTHER" id="PTHR33048:SF47">
    <property type="entry name" value="INTEGRAL MEMBRANE PROTEIN-RELATED"/>
    <property type="match status" value="1"/>
</dbReference>
<dbReference type="EMBL" id="KV878127">
    <property type="protein sequence ID" value="OJJ00107.1"/>
    <property type="molecule type" value="Genomic_DNA"/>
</dbReference>
<dbReference type="GeneID" id="63727446"/>
<dbReference type="Pfam" id="PF20684">
    <property type="entry name" value="Fung_rhodopsin"/>
    <property type="match status" value="1"/>
</dbReference>
<dbReference type="Proteomes" id="UP000184073">
    <property type="component" value="Unassembled WGS sequence"/>
</dbReference>
<reference evidence="10" key="1">
    <citation type="journal article" date="2017" name="Genome Biol.">
        <title>Comparative genomics reveals high biological diversity and specific adaptations in the industrially and medically important fungal genus Aspergillus.</title>
        <authorList>
            <person name="de Vries R.P."/>
            <person name="Riley R."/>
            <person name="Wiebenga A."/>
            <person name="Aguilar-Osorio G."/>
            <person name="Amillis S."/>
            <person name="Uchima C.A."/>
            <person name="Anderluh G."/>
            <person name="Asadollahi M."/>
            <person name="Askin M."/>
            <person name="Barry K."/>
            <person name="Battaglia E."/>
            <person name="Bayram O."/>
            <person name="Benocci T."/>
            <person name="Braus-Stromeyer S.A."/>
            <person name="Caldana C."/>
            <person name="Canovas D."/>
            <person name="Cerqueira G.C."/>
            <person name="Chen F."/>
            <person name="Chen W."/>
            <person name="Choi C."/>
            <person name="Clum A."/>
            <person name="Dos Santos R.A."/>
            <person name="Damasio A.R."/>
            <person name="Diallinas G."/>
            <person name="Emri T."/>
            <person name="Fekete E."/>
            <person name="Flipphi M."/>
            <person name="Freyberg S."/>
            <person name="Gallo A."/>
            <person name="Gournas C."/>
            <person name="Habgood R."/>
            <person name="Hainaut M."/>
            <person name="Harispe M.L."/>
            <person name="Henrissat B."/>
            <person name="Hilden K.S."/>
            <person name="Hope R."/>
            <person name="Hossain A."/>
            <person name="Karabika E."/>
            <person name="Karaffa L."/>
            <person name="Karanyi Z."/>
            <person name="Krasevec N."/>
            <person name="Kuo A."/>
            <person name="Kusch H."/>
            <person name="LaButti K."/>
            <person name="Lagendijk E.L."/>
            <person name="Lapidus A."/>
            <person name="Levasseur A."/>
            <person name="Lindquist E."/>
            <person name="Lipzen A."/>
            <person name="Logrieco A.F."/>
            <person name="MacCabe A."/>
            <person name="Maekelae M.R."/>
            <person name="Malavazi I."/>
            <person name="Melin P."/>
            <person name="Meyer V."/>
            <person name="Mielnichuk N."/>
            <person name="Miskei M."/>
            <person name="Molnar A.P."/>
            <person name="Mule G."/>
            <person name="Ngan C.Y."/>
            <person name="Orejas M."/>
            <person name="Orosz E."/>
            <person name="Ouedraogo J.P."/>
            <person name="Overkamp K.M."/>
            <person name="Park H.-S."/>
            <person name="Perrone G."/>
            <person name="Piumi F."/>
            <person name="Punt P.J."/>
            <person name="Ram A.F."/>
            <person name="Ramon A."/>
            <person name="Rauscher S."/>
            <person name="Record E."/>
            <person name="Riano-Pachon D.M."/>
            <person name="Robert V."/>
            <person name="Roehrig J."/>
            <person name="Ruller R."/>
            <person name="Salamov A."/>
            <person name="Salih N.S."/>
            <person name="Samson R.A."/>
            <person name="Sandor E."/>
            <person name="Sanguinetti M."/>
            <person name="Schuetze T."/>
            <person name="Sepcic K."/>
            <person name="Shelest E."/>
            <person name="Sherlock G."/>
            <person name="Sophianopoulou V."/>
            <person name="Squina F.M."/>
            <person name="Sun H."/>
            <person name="Susca A."/>
            <person name="Todd R.B."/>
            <person name="Tsang A."/>
            <person name="Unkles S.E."/>
            <person name="van de Wiele N."/>
            <person name="van Rossen-Uffink D."/>
            <person name="Oliveira J.V."/>
            <person name="Vesth T.C."/>
            <person name="Visser J."/>
            <person name="Yu J.-H."/>
            <person name="Zhou M."/>
            <person name="Andersen M.R."/>
            <person name="Archer D.B."/>
            <person name="Baker S.E."/>
            <person name="Benoit I."/>
            <person name="Brakhage A.A."/>
            <person name="Braus G.H."/>
            <person name="Fischer R."/>
            <person name="Frisvad J.C."/>
            <person name="Goldman G.H."/>
            <person name="Houbraken J."/>
            <person name="Oakley B."/>
            <person name="Pocsi I."/>
            <person name="Scazzocchio C."/>
            <person name="Seiboth B."/>
            <person name="vanKuyk P.A."/>
            <person name="Wortman J."/>
            <person name="Dyer P.S."/>
            <person name="Grigoriev I.V."/>
        </authorList>
    </citation>
    <scope>NUCLEOTIDE SEQUENCE [LARGE SCALE GENOMIC DNA]</scope>
    <source>
        <strain evidence="10">CBS 583.65</strain>
    </source>
</reference>
<keyword evidence="4 7" id="KW-0472">Membrane</keyword>
<keyword evidence="3 7" id="KW-1133">Transmembrane helix</keyword>
<dbReference type="PANTHER" id="PTHR33048">
    <property type="entry name" value="PTH11-LIKE INTEGRAL MEMBRANE PROTEIN (AFU_ORTHOLOGUE AFUA_5G11245)"/>
    <property type="match status" value="1"/>
</dbReference>
<proteinExistence type="inferred from homology"/>
<organism evidence="9 10">
    <name type="scientific">Aspergillus versicolor CBS 583.65</name>
    <dbReference type="NCBI Taxonomy" id="1036611"/>
    <lineage>
        <taxon>Eukaryota</taxon>
        <taxon>Fungi</taxon>
        <taxon>Dikarya</taxon>
        <taxon>Ascomycota</taxon>
        <taxon>Pezizomycotina</taxon>
        <taxon>Eurotiomycetes</taxon>
        <taxon>Eurotiomycetidae</taxon>
        <taxon>Eurotiales</taxon>
        <taxon>Aspergillaceae</taxon>
        <taxon>Aspergillus</taxon>
        <taxon>Aspergillus subgen. Nidulantes</taxon>
    </lineage>
</organism>
<gene>
    <name evidence="9" type="ORF">ASPVEDRAFT_39496</name>
</gene>
<evidence type="ECO:0000256" key="7">
    <source>
        <dbReference type="SAM" id="Phobius"/>
    </source>
</evidence>
<feature type="transmembrane region" description="Helical" evidence="7">
    <location>
        <begin position="115"/>
        <end position="138"/>
    </location>
</feature>
<dbReference type="RefSeq" id="XP_040665869.1">
    <property type="nucleotide sequence ID" value="XM_040811935.1"/>
</dbReference>
<evidence type="ECO:0000313" key="9">
    <source>
        <dbReference type="EMBL" id="OJJ00107.1"/>
    </source>
</evidence>